<feature type="domain" description="DUF6699" evidence="1">
    <location>
        <begin position="169"/>
        <end position="319"/>
    </location>
</feature>
<protein>
    <recommendedName>
        <fullName evidence="1">DUF6699 domain-containing protein</fullName>
    </recommendedName>
</protein>
<dbReference type="InterPro" id="IPR046522">
    <property type="entry name" value="DUF6699"/>
</dbReference>
<organism evidence="2 3">
    <name type="scientific">Marasmiellus scandens</name>
    <dbReference type="NCBI Taxonomy" id="2682957"/>
    <lineage>
        <taxon>Eukaryota</taxon>
        <taxon>Fungi</taxon>
        <taxon>Dikarya</taxon>
        <taxon>Basidiomycota</taxon>
        <taxon>Agaricomycotina</taxon>
        <taxon>Agaricomycetes</taxon>
        <taxon>Agaricomycetidae</taxon>
        <taxon>Agaricales</taxon>
        <taxon>Marasmiineae</taxon>
        <taxon>Omphalotaceae</taxon>
        <taxon>Marasmiellus</taxon>
    </lineage>
</organism>
<proteinExistence type="predicted"/>
<comment type="caution">
    <text evidence="2">The sequence shown here is derived from an EMBL/GenBank/DDBJ whole genome shotgun (WGS) entry which is preliminary data.</text>
</comment>
<dbReference type="EMBL" id="JBANRG010000020">
    <property type="protein sequence ID" value="KAK7457022.1"/>
    <property type="molecule type" value="Genomic_DNA"/>
</dbReference>
<evidence type="ECO:0000259" key="1">
    <source>
        <dbReference type="Pfam" id="PF20415"/>
    </source>
</evidence>
<evidence type="ECO:0000313" key="3">
    <source>
        <dbReference type="Proteomes" id="UP001498398"/>
    </source>
</evidence>
<keyword evidence="3" id="KW-1185">Reference proteome</keyword>
<sequence length="335" mass="38144">MSGPYVYVPPQHYPSSNYADPTVYTPVSPFIPNAALYRSPYTDNIPLPDSPSFSFTELPSASEDSTFPNTPLNRPRRGSWHVEPSYLFYTPPSPFSLPLPDTSDPFYRRRHSFSLYPQPAIRTWDPYYPPFLNSPVSPAQLHIHPWLNAQTWNGEFLFNLADRRFNPMRRHVAGIMRTTSPSGMDILCQAATYPPLNRLRIICDIIPQWSIDLRHQLDVMSDGSGMNFDTTRTGAFPPITLLDILIRIYQFLQTRITHVDWAKLTFEEETAVSKAYRKRCHAAGSTGTIGSREAVQAELAQGVKRVDFLLGKIWFKGCVMDLERGIMRLIVGKKS</sequence>
<dbReference type="Pfam" id="PF20415">
    <property type="entry name" value="DUF6699"/>
    <property type="match status" value="1"/>
</dbReference>
<gene>
    <name evidence="2" type="ORF">VKT23_010325</name>
</gene>
<dbReference type="Proteomes" id="UP001498398">
    <property type="component" value="Unassembled WGS sequence"/>
</dbReference>
<accession>A0ABR1JC79</accession>
<evidence type="ECO:0000313" key="2">
    <source>
        <dbReference type="EMBL" id="KAK7457022.1"/>
    </source>
</evidence>
<name>A0ABR1JC79_9AGAR</name>
<reference evidence="2 3" key="1">
    <citation type="submission" date="2024-01" db="EMBL/GenBank/DDBJ databases">
        <title>A draft genome for the cacao thread blight pathogen Marasmiellus scandens.</title>
        <authorList>
            <person name="Baruah I.K."/>
            <person name="Leung J."/>
            <person name="Bukari Y."/>
            <person name="Amoako-Attah I."/>
            <person name="Meinhardt L.W."/>
            <person name="Bailey B.A."/>
            <person name="Cohen S.P."/>
        </authorList>
    </citation>
    <scope>NUCLEOTIDE SEQUENCE [LARGE SCALE GENOMIC DNA]</scope>
    <source>
        <strain evidence="2 3">GH-19</strain>
    </source>
</reference>